<dbReference type="Pfam" id="PF00912">
    <property type="entry name" value="Transgly"/>
    <property type="match status" value="1"/>
</dbReference>
<dbReference type="GO" id="GO:0008360">
    <property type="term" value="P:regulation of cell shape"/>
    <property type="evidence" value="ECO:0007669"/>
    <property type="project" value="UniProtKB-KW"/>
</dbReference>
<dbReference type="InterPro" id="IPR036950">
    <property type="entry name" value="PBP_transglycosylase"/>
</dbReference>
<comment type="catalytic activity">
    <reaction evidence="12">
        <text>Preferential cleavage: (Ac)2-L-Lys-D-Ala-|-D-Ala. Also transpeptidation of peptidyl-alanyl moieties that are N-acyl substituents of D-alanine.</text>
        <dbReference type="EC" id="3.4.16.4"/>
    </reaction>
</comment>
<evidence type="ECO:0000256" key="13">
    <source>
        <dbReference type="ARBA" id="ARBA00049902"/>
    </source>
</evidence>
<dbReference type="GO" id="GO:0009002">
    <property type="term" value="F:serine-type D-Ala-D-Ala carboxypeptidase activity"/>
    <property type="evidence" value="ECO:0007669"/>
    <property type="project" value="UniProtKB-EC"/>
</dbReference>
<dbReference type="SUPFAM" id="SSF53955">
    <property type="entry name" value="Lysozyme-like"/>
    <property type="match status" value="1"/>
</dbReference>
<dbReference type="CAZy" id="GT51">
    <property type="family name" value="Glycosyltransferase Family 51"/>
</dbReference>
<dbReference type="PANTHER" id="PTHR32282">
    <property type="entry name" value="BINDING PROTEIN TRANSPEPTIDASE, PUTATIVE-RELATED"/>
    <property type="match status" value="1"/>
</dbReference>
<evidence type="ECO:0000256" key="10">
    <source>
        <dbReference type="ARBA" id="ARBA00023268"/>
    </source>
</evidence>
<dbReference type="GO" id="GO:0030288">
    <property type="term" value="C:outer membrane-bounded periplasmic space"/>
    <property type="evidence" value="ECO:0007669"/>
    <property type="project" value="TreeGrafter"/>
</dbReference>
<dbReference type="EMBL" id="CP001620">
    <property type="protein sequence ID" value="ACR18783.1"/>
    <property type="molecule type" value="Genomic_DNA"/>
</dbReference>
<evidence type="ECO:0000256" key="1">
    <source>
        <dbReference type="ARBA" id="ARBA00007090"/>
    </source>
</evidence>
<dbReference type="STRING" id="645127.ckrop_2086"/>
<evidence type="ECO:0000256" key="8">
    <source>
        <dbReference type="ARBA" id="ARBA00022960"/>
    </source>
</evidence>
<dbReference type="GO" id="GO:0008955">
    <property type="term" value="F:peptidoglycan glycosyltransferase activity"/>
    <property type="evidence" value="ECO:0007669"/>
    <property type="project" value="UniProtKB-EC"/>
</dbReference>
<evidence type="ECO:0000256" key="12">
    <source>
        <dbReference type="ARBA" id="ARBA00034000"/>
    </source>
</evidence>
<evidence type="ECO:0000256" key="6">
    <source>
        <dbReference type="ARBA" id="ARBA00022679"/>
    </source>
</evidence>
<evidence type="ECO:0000256" key="11">
    <source>
        <dbReference type="ARBA" id="ARBA00023316"/>
    </source>
</evidence>
<keyword evidence="4" id="KW-0645">Protease</keyword>
<feature type="domain" description="Glycosyl transferase family 51" evidence="16">
    <location>
        <begin position="75"/>
        <end position="242"/>
    </location>
</feature>
<dbReference type="InterPro" id="IPR001264">
    <property type="entry name" value="Glyco_trans_51"/>
</dbReference>
<evidence type="ECO:0000256" key="9">
    <source>
        <dbReference type="ARBA" id="ARBA00022984"/>
    </source>
</evidence>
<dbReference type="GO" id="GO:0006508">
    <property type="term" value="P:proteolysis"/>
    <property type="evidence" value="ECO:0007669"/>
    <property type="project" value="UniProtKB-KW"/>
</dbReference>
<keyword evidence="8" id="KW-0133">Cell shape</keyword>
<dbReference type="InterPro" id="IPR050396">
    <property type="entry name" value="Glycosyltr_51/Transpeptidase"/>
</dbReference>
<dbReference type="FunFam" id="1.10.3810.10:FF:000001">
    <property type="entry name" value="Penicillin-binding protein 1A"/>
    <property type="match status" value="1"/>
</dbReference>
<dbReference type="GO" id="GO:0009252">
    <property type="term" value="P:peptidoglycan biosynthetic process"/>
    <property type="evidence" value="ECO:0007669"/>
    <property type="project" value="UniProtKB-KW"/>
</dbReference>
<dbReference type="GO" id="GO:0071555">
    <property type="term" value="P:cell wall organization"/>
    <property type="evidence" value="ECO:0007669"/>
    <property type="project" value="UniProtKB-KW"/>
</dbReference>
<dbReference type="Gene3D" id="1.10.3810.10">
    <property type="entry name" value="Biosynthetic peptidoglycan transglycosylase-like"/>
    <property type="match status" value="1"/>
</dbReference>
<evidence type="ECO:0000256" key="4">
    <source>
        <dbReference type="ARBA" id="ARBA00022670"/>
    </source>
</evidence>
<keyword evidence="3" id="KW-0121">Carboxypeptidase</keyword>
<keyword evidence="10" id="KW-0511">Multifunctional enzyme</keyword>
<evidence type="ECO:0000256" key="14">
    <source>
        <dbReference type="SAM" id="MobiDB-lite"/>
    </source>
</evidence>
<dbReference type="AlphaFoldDB" id="C4LGG4"/>
<reference evidence="17 18" key="1">
    <citation type="journal article" date="2008" name="J. Biotechnol.">
        <title>Ultrafast pyrosequencing of Corynebacterium kroppenstedtii DSM44385 revealed insights into the physiology of a lipophilic corynebacterium that lacks mycolic acids.</title>
        <authorList>
            <person name="Tauch A."/>
            <person name="Schneider J."/>
            <person name="Szczepanowski R."/>
            <person name="Tilker A."/>
            <person name="Viehoever P."/>
            <person name="Gartemann K.-H."/>
            <person name="Arnold W."/>
            <person name="Blom J."/>
            <person name="Brinkrolf K."/>
            <person name="Brune I."/>
            <person name="Goetker S."/>
            <person name="Weisshaar B."/>
            <person name="Goesmann A."/>
            <person name="Droege M."/>
            <person name="Puehler A."/>
        </authorList>
    </citation>
    <scope>NUCLEOTIDE SEQUENCE [LARGE SCALE GENOMIC DNA]</scope>
    <source>
        <strain evidence="18">DSM 44385 / JCM 11950 / CIP 105744 / CCUG 35717</strain>
    </source>
</reference>
<dbReference type="PANTHER" id="PTHR32282:SF34">
    <property type="entry name" value="PENICILLIN-BINDING PROTEIN 1A"/>
    <property type="match status" value="1"/>
</dbReference>
<dbReference type="InterPro" id="IPR023346">
    <property type="entry name" value="Lysozyme-like_dom_sf"/>
</dbReference>
<dbReference type="HOGENOM" id="CLU_006354_6_1_11"/>
<proteinExistence type="inferred from homology"/>
<dbReference type="SUPFAM" id="SSF56601">
    <property type="entry name" value="beta-lactamase/transpeptidase-like"/>
    <property type="match status" value="1"/>
</dbReference>
<dbReference type="Pfam" id="PF00905">
    <property type="entry name" value="Transpeptidase"/>
    <property type="match status" value="1"/>
</dbReference>
<sequence length="727" mass="78337">MSNKQPQRQAKMSTWKKVLLWTGVILLVLILAPVVAFFSAYAVTKVPEPQELQTNQIATIYASDSSTQLARIVPPDGNRTDVDLSEIPQPVRQAVLAAEDRSFYSNPGFSVKGFGRAALGLVTGKESSGGGSTITQQYVKNALVGNEHSYTRKAKELVISAKMAREWSKDEILGAYLNTIYFGRNAYGIAAASKAYFNKDVKDLTPEEGAVLAASIQRPSELDPWTNRQAAEERWNYVMDGMADMGAINGEERAHAAYPEVIDPNTIDTGSEVEGTNGLIKSQVMSELEASGISEQDVNTQGLKITTTIDPKVQKSVTDTVKNRMQGYPDDYRTAVVSVDPRNGAVKGYYGGDDPNGWDFANTGLQTGSTFKIFGLAAGLEQGMSLSRVYSSAPVTINNLTIQNSEGESCGSCSLATALKMSLNTSFVRMQHDLKHGAKDTADMAHRLGIPTEVNGEKTLQEKDGQVYDGVILGQYLTRPIDMATGLSTLADNGMYHQTHFVQKVETSSGKVLLDRSNVEGDQRIDKDVANNVISAMEPIASYSRNHGLAGGRTSAAKSGTAQLGDTGNNKDAWFVGATPQLATVVWVGTNDGQPIFYSGRPMYGSGLPADIWKQTMDSALQGDDYMAFGDSNSSGSKQSNTNSGGSKKTYTQTTTVQQQQPQRTRAPQTQAPQPQQQYAPETQETPAPMPQAPDNGGLNIPTRTQEILPGVEVPVPDLGNNDEPAP</sequence>
<protein>
    <submittedName>
        <fullName evidence="17">Putative penicillin-binding protein 1</fullName>
    </submittedName>
</protein>
<accession>C4LGG4</accession>
<evidence type="ECO:0000256" key="3">
    <source>
        <dbReference type="ARBA" id="ARBA00022645"/>
    </source>
</evidence>
<keyword evidence="9" id="KW-0573">Peptidoglycan synthesis</keyword>
<comment type="similarity">
    <text evidence="1">In the C-terminal section; belongs to the transpeptidase family.</text>
</comment>
<evidence type="ECO:0000313" key="18">
    <source>
        <dbReference type="Proteomes" id="UP000001473"/>
    </source>
</evidence>
<keyword evidence="18" id="KW-1185">Reference proteome</keyword>
<evidence type="ECO:0000256" key="5">
    <source>
        <dbReference type="ARBA" id="ARBA00022676"/>
    </source>
</evidence>
<dbReference type="Gene3D" id="3.40.710.10">
    <property type="entry name" value="DD-peptidase/beta-lactamase superfamily"/>
    <property type="match status" value="1"/>
</dbReference>
<feature type="compositionally biased region" description="Polar residues" evidence="14">
    <location>
        <begin position="631"/>
        <end position="649"/>
    </location>
</feature>
<dbReference type="GO" id="GO:0008658">
    <property type="term" value="F:penicillin binding"/>
    <property type="evidence" value="ECO:0007669"/>
    <property type="project" value="InterPro"/>
</dbReference>
<name>C4LGG4_CORK4</name>
<evidence type="ECO:0000259" key="16">
    <source>
        <dbReference type="Pfam" id="PF00912"/>
    </source>
</evidence>
<comment type="similarity">
    <text evidence="2">In the N-terminal section; belongs to the glycosyltransferase 51 family.</text>
</comment>
<dbReference type="KEGG" id="ckp:ckrop_2086"/>
<feature type="region of interest" description="Disordered" evidence="14">
    <location>
        <begin position="624"/>
        <end position="727"/>
    </location>
</feature>
<evidence type="ECO:0000313" key="17">
    <source>
        <dbReference type="EMBL" id="ACR18783.1"/>
    </source>
</evidence>
<dbReference type="InterPro" id="IPR001460">
    <property type="entry name" value="PCN-bd_Tpept"/>
</dbReference>
<dbReference type="Proteomes" id="UP000001473">
    <property type="component" value="Chromosome"/>
</dbReference>
<keyword evidence="11" id="KW-0961">Cell wall biogenesis/degradation</keyword>
<keyword evidence="7" id="KW-0378">Hydrolase</keyword>
<feature type="domain" description="Penicillin-binding protein transpeptidase" evidence="15">
    <location>
        <begin position="335"/>
        <end position="602"/>
    </location>
</feature>
<dbReference type="eggNOG" id="COG0744">
    <property type="taxonomic scope" value="Bacteria"/>
</dbReference>
<feature type="compositionally biased region" description="Low complexity" evidence="14">
    <location>
        <begin position="650"/>
        <end position="687"/>
    </location>
</feature>
<dbReference type="InterPro" id="IPR012338">
    <property type="entry name" value="Beta-lactam/transpept-like"/>
</dbReference>
<evidence type="ECO:0000256" key="2">
    <source>
        <dbReference type="ARBA" id="ARBA00007739"/>
    </source>
</evidence>
<keyword evidence="5" id="KW-0328">Glycosyltransferase</keyword>
<evidence type="ECO:0000256" key="7">
    <source>
        <dbReference type="ARBA" id="ARBA00022801"/>
    </source>
</evidence>
<evidence type="ECO:0000259" key="15">
    <source>
        <dbReference type="Pfam" id="PF00905"/>
    </source>
</evidence>
<comment type="catalytic activity">
    <reaction evidence="13">
        <text>[GlcNAc-(1-&gt;4)-Mur2Ac(oyl-L-Ala-gamma-D-Glu-L-Lys-D-Ala-D-Ala)](n)-di-trans,octa-cis-undecaprenyl diphosphate + beta-D-GlcNAc-(1-&gt;4)-Mur2Ac(oyl-L-Ala-gamma-D-Glu-L-Lys-D-Ala-D-Ala)-di-trans,octa-cis-undecaprenyl diphosphate = [GlcNAc-(1-&gt;4)-Mur2Ac(oyl-L-Ala-gamma-D-Glu-L-Lys-D-Ala-D-Ala)](n+1)-di-trans,octa-cis-undecaprenyl diphosphate + di-trans,octa-cis-undecaprenyl diphosphate + H(+)</text>
        <dbReference type="Rhea" id="RHEA:23708"/>
        <dbReference type="Rhea" id="RHEA-COMP:9602"/>
        <dbReference type="Rhea" id="RHEA-COMP:9603"/>
        <dbReference type="ChEBI" id="CHEBI:15378"/>
        <dbReference type="ChEBI" id="CHEBI:58405"/>
        <dbReference type="ChEBI" id="CHEBI:60033"/>
        <dbReference type="ChEBI" id="CHEBI:78435"/>
        <dbReference type="EC" id="2.4.99.28"/>
    </reaction>
</comment>
<organism evidence="17 18">
    <name type="scientific">Corynebacterium kroppenstedtii (strain DSM 44385 / JCM 11950 / CIP 105744 / CCUG 35717)</name>
    <dbReference type="NCBI Taxonomy" id="645127"/>
    <lineage>
        <taxon>Bacteria</taxon>
        <taxon>Bacillati</taxon>
        <taxon>Actinomycetota</taxon>
        <taxon>Actinomycetes</taxon>
        <taxon>Mycobacteriales</taxon>
        <taxon>Corynebacteriaceae</taxon>
        <taxon>Corynebacterium</taxon>
    </lineage>
</organism>
<gene>
    <name evidence="17" type="ordered locus">ckrop_2086</name>
</gene>
<keyword evidence="6" id="KW-0808">Transferase</keyword>